<keyword evidence="3" id="KW-1185">Reference proteome</keyword>
<evidence type="ECO:0000313" key="2">
    <source>
        <dbReference type="EMBL" id="CCF83387.1"/>
    </source>
</evidence>
<reference evidence="2 3" key="1">
    <citation type="journal article" date="2012" name="ISME J.">
        <title>Nitrification expanded: discovery, physiology and genomics of a nitrite-oxidizing bacterium from the phylum Chloroflexi.</title>
        <authorList>
            <person name="Sorokin D.Y."/>
            <person name="Lucker S."/>
            <person name="Vejmelkova D."/>
            <person name="Kostrikina N.A."/>
            <person name="Kleerebezem R."/>
            <person name="Rijpstra W.I."/>
            <person name="Damste J.S."/>
            <person name="Le Paslier D."/>
            <person name="Muyzer G."/>
            <person name="Wagner M."/>
            <person name="van Loosdrecht M.C."/>
            <person name="Daims H."/>
        </authorList>
    </citation>
    <scope>NUCLEOTIDE SEQUENCE [LARGE SCALE GENOMIC DNA]</scope>
    <source>
        <strain evidence="3">none</strain>
    </source>
</reference>
<proteinExistence type="predicted"/>
<protein>
    <submittedName>
        <fullName evidence="2">Uncharacterized protein</fullName>
    </submittedName>
</protein>
<dbReference type="AlphaFoldDB" id="I4EFC5"/>
<organism evidence="2 3">
    <name type="scientific">Nitrolancea hollandica Lb</name>
    <dbReference type="NCBI Taxonomy" id="1129897"/>
    <lineage>
        <taxon>Bacteria</taxon>
        <taxon>Pseudomonadati</taxon>
        <taxon>Thermomicrobiota</taxon>
        <taxon>Thermomicrobia</taxon>
        <taxon>Sphaerobacterales</taxon>
        <taxon>Sphaerobacterineae</taxon>
        <taxon>Sphaerobacteraceae</taxon>
        <taxon>Nitrolancea</taxon>
    </lineage>
</organism>
<dbReference type="Proteomes" id="UP000004221">
    <property type="component" value="Unassembled WGS sequence"/>
</dbReference>
<accession>I4EFC5</accession>
<gene>
    <name evidence="2" type="ORF">NITHO_2270004</name>
</gene>
<dbReference type="EMBL" id="CAGS01000143">
    <property type="protein sequence ID" value="CCF83387.1"/>
    <property type="molecule type" value="Genomic_DNA"/>
</dbReference>
<sequence>MSTKKEAPPPIVEVFSTPSEDAETGDDEESTRDATALASRDGGRRCTGTRGRWPLSRALNGENVQ</sequence>
<name>I4EFC5_9BACT</name>
<comment type="caution">
    <text evidence="2">The sequence shown here is derived from an EMBL/GenBank/DDBJ whole genome shotgun (WGS) entry which is preliminary data.</text>
</comment>
<feature type="region of interest" description="Disordered" evidence="1">
    <location>
        <begin position="1"/>
        <end position="65"/>
    </location>
</feature>
<evidence type="ECO:0000256" key="1">
    <source>
        <dbReference type="SAM" id="MobiDB-lite"/>
    </source>
</evidence>
<feature type="compositionally biased region" description="Acidic residues" evidence="1">
    <location>
        <begin position="20"/>
        <end position="30"/>
    </location>
</feature>
<evidence type="ECO:0000313" key="3">
    <source>
        <dbReference type="Proteomes" id="UP000004221"/>
    </source>
</evidence>